<accession>A0A545AUG3</accession>
<comment type="caution">
    <text evidence="3">The sequence shown here is derived from an EMBL/GenBank/DDBJ whole genome shotgun (WGS) entry which is preliminary data.</text>
</comment>
<dbReference type="InterPro" id="IPR013216">
    <property type="entry name" value="Methyltransf_11"/>
</dbReference>
<dbReference type="PANTHER" id="PTHR45277">
    <property type="entry name" value="EXPRESSED PROTEIN"/>
    <property type="match status" value="1"/>
</dbReference>
<dbReference type="InParanoid" id="A0A545AUG3"/>
<dbReference type="SUPFAM" id="SSF53335">
    <property type="entry name" value="S-adenosyl-L-methionine-dependent methyltransferases"/>
    <property type="match status" value="1"/>
</dbReference>
<dbReference type="AlphaFoldDB" id="A0A545AUG3"/>
<dbReference type="PANTHER" id="PTHR45277:SF1">
    <property type="entry name" value="EXPRESSED PROTEIN"/>
    <property type="match status" value="1"/>
</dbReference>
<name>A0A545AUG3_9ACTN</name>
<protein>
    <submittedName>
        <fullName evidence="3">Class I SAM-dependent methyltransferase</fullName>
    </submittedName>
</protein>
<feature type="domain" description="Methyltransferase type 11" evidence="2">
    <location>
        <begin position="82"/>
        <end position="185"/>
    </location>
</feature>
<organism evidence="3 4">
    <name type="scientific">Cryptosporangium phraense</name>
    <dbReference type="NCBI Taxonomy" id="2593070"/>
    <lineage>
        <taxon>Bacteria</taxon>
        <taxon>Bacillati</taxon>
        <taxon>Actinomycetota</taxon>
        <taxon>Actinomycetes</taxon>
        <taxon>Cryptosporangiales</taxon>
        <taxon>Cryptosporangiaceae</taxon>
        <taxon>Cryptosporangium</taxon>
    </lineage>
</organism>
<sequence>MRADYGVDAPPALYGLGAAALLSGVVTTVVAVLAPGGWWLIPLAYALFFLASFGSFLYTTRRGKFVVWDELLAGAGPAARIVDLGCGRGAVLIKAAAHGRALGVDLWRSVDQSGNDPARTAANAAAEGVRIDLVTGDLRNLPLASAEADLVVSSLAIHNIPNAEGRLAAVREAARILRPGGRMILVDFRHTRDYAAELSRSGLTDVRVRPLGWRFWYGGPWGAAAVVTASRAGDQLA</sequence>
<keyword evidence="3" id="KW-0489">Methyltransferase</keyword>
<reference evidence="3 4" key="1">
    <citation type="submission" date="2019-07" db="EMBL/GenBank/DDBJ databases">
        <title>Cryptosporangium phraense sp. nov., isolated from plant litter.</title>
        <authorList>
            <person name="Suriyachadkun C."/>
        </authorList>
    </citation>
    <scope>NUCLEOTIDE SEQUENCE [LARGE SCALE GENOMIC DNA]</scope>
    <source>
        <strain evidence="3 4">A-T 5661</strain>
    </source>
</reference>
<proteinExistence type="predicted"/>
<keyword evidence="1" id="KW-0472">Membrane</keyword>
<dbReference type="RefSeq" id="WP_142704425.1">
    <property type="nucleotide sequence ID" value="NZ_VIRS01000006.1"/>
</dbReference>
<dbReference type="InterPro" id="IPR029063">
    <property type="entry name" value="SAM-dependent_MTases_sf"/>
</dbReference>
<dbReference type="CDD" id="cd02440">
    <property type="entry name" value="AdoMet_MTases"/>
    <property type="match status" value="1"/>
</dbReference>
<evidence type="ECO:0000259" key="2">
    <source>
        <dbReference type="Pfam" id="PF08241"/>
    </source>
</evidence>
<dbReference type="Proteomes" id="UP000317982">
    <property type="component" value="Unassembled WGS sequence"/>
</dbReference>
<keyword evidence="1" id="KW-1133">Transmembrane helix</keyword>
<evidence type="ECO:0000313" key="3">
    <source>
        <dbReference type="EMBL" id="TQS44976.1"/>
    </source>
</evidence>
<evidence type="ECO:0000256" key="1">
    <source>
        <dbReference type="SAM" id="Phobius"/>
    </source>
</evidence>
<feature type="transmembrane region" description="Helical" evidence="1">
    <location>
        <begin position="12"/>
        <end position="33"/>
    </location>
</feature>
<dbReference type="OrthoDB" id="9797252at2"/>
<dbReference type="EMBL" id="VIRS01000006">
    <property type="protein sequence ID" value="TQS44976.1"/>
    <property type="molecule type" value="Genomic_DNA"/>
</dbReference>
<evidence type="ECO:0000313" key="4">
    <source>
        <dbReference type="Proteomes" id="UP000317982"/>
    </source>
</evidence>
<dbReference type="Pfam" id="PF08241">
    <property type="entry name" value="Methyltransf_11"/>
    <property type="match status" value="1"/>
</dbReference>
<keyword evidence="4" id="KW-1185">Reference proteome</keyword>
<feature type="transmembrane region" description="Helical" evidence="1">
    <location>
        <begin position="39"/>
        <end position="58"/>
    </location>
</feature>
<keyword evidence="3" id="KW-0808">Transferase</keyword>
<dbReference type="Gene3D" id="3.40.50.150">
    <property type="entry name" value="Vaccinia Virus protein VP39"/>
    <property type="match status" value="1"/>
</dbReference>
<dbReference type="GO" id="GO:0032259">
    <property type="term" value="P:methylation"/>
    <property type="evidence" value="ECO:0007669"/>
    <property type="project" value="UniProtKB-KW"/>
</dbReference>
<gene>
    <name evidence="3" type="ORF">FL583_10735</name>
</gene>
<keyword evidence="1" id="KW-0812">Transmembrane</keyword>
<dbReference type="GO" id="GO:0008757">
    <property type="term" value="F:S-adenosylmethionine-dependent methyltransferase activity"/>
    <property type="evidence" value="ECO:0007669"/>
    <property type="project" value="InterPro"/>
</dbReference>